<sequence length="78" mass="8903">MPRYYFHIRDHNGLREDLEGAEFATVEQAHEEAVRSARELLGQRVARGDIVDGDAFELTSDDGTILATVKFRDLLRLE</sequence>
<name>A0A7W9YBC4_9HYPH</name>
<keyword evidence="3" id="KW-1185">Reference proteome</keyword>
<dbReference type="AlphaFoldDB" id="A0A7W9YBC4"/>
<dbReference type="RefSeq" id="WP_183995326.1">
    <property type="nucleotide sequence ID" value="NZ_BMHW01000005.1"/>
</dbReference>
<dbReference type="Proteomes" id="UP000547879">
    <property type="component" value="Unassembled WGS sequence"/>
</dbReference>
<evidence type="ECO:0000313" key="3">
    <source>
        <dbReference type="Proteomes" id="UP000547879"/>
    </source>
</evidence>
<dbReference type="InterPro" id="IPR054189">
    <property type="entry name" value="DUF6894"/>
</dbReference>
<dbReference type="Pfam" id="PF21834">
    <property type="entry name" value="DUF6894"/>
    <property type="match status" value="1"/>
</dbReference>
<proteinExistence type="predicted"/>
<feature type="domain" description="DUF6894" evidence="1">
    <location>
        <begin position="3"/>
        <end position="71"/>
    </location>
</feature>
<organism evidence="2 3">
    <name type="scientific">Rhizobium wenxiniae</name>
    <dbReference type="NCBI Taxonomy" id="1737357"/>
    <lineage>
        <taxon>Bacteria</taxon>
        <taxon>Pseudomonadati</taxon>
        <taxon>Pseudomonadota</taxon>
        <taxon>Alphaproteobacteria</taxon>
        <taxon>Hyphomicrobiales</taxon>
        <taxon>Rhizobiaceae</taxon>
        <taxon>Rhizobium/Agrobacterium group</taxon>
        <taxon>Rhizobium</taxon>
    </lineage>
</organism>
<evidence type="ECO:0000313" key="2">
    <source>
        <dbReference type="EMBL" id="MBB6164643.1"/>
    </source>
</evidence>
<evidence type="ECO:0000259" key="1">
    <source>
        <dbReference type="Pfam" id="PF21834"/>
    </source>
</evidence>
<comment type="caution">
    <text evidence="2">The sequence shown here is derived from an EMBL/GenBank/DDBJ whole genome shotgun (WGS) entry which is preliminary data.</text>
</comment>
<reference evidence="2 3" key="1">
    <citation type="submission" date="2020-08" db="EMBL/GenBank/DDBJ databases">
        <title>Genomic Encyclopedia of Type Strains, Phase IV (KMG-IV): sequencing the most valuable type-strain genomes for metagenomic binning, comparative biology and taxonomic classification.</title>
        <authorList>
            <person name="Goeker M."/>
        </authorList>
    </citation>
    <scope>NUCLEOTIDE SEQUENCE [LARGE SCALE GENOMIC DNA]</scope>
    <source>
        <strain evidence="2 3">DSM 100734</strain>
    </source>
</reference>
<accession>A0A7W9YBC4</accession>
<protein>
    <recommendedName>
        <fullName evidence="1">DUF6894 domain-containing protein</fullName>
    </recommendedName>
</protein>
<gene>
    <name evidence="2" type="ORF">HNQ72_004488</name>
</gene>
<dbReference type="EMBL" id="JACHEG010000006">
    <property type="protein sequence ID" value="MBB6164643.1"/>
    <property type="molecule type" value="Genomic_DNA"/>
</dbReference>